<dbReference type="AlphaFoldDB" id="A0A9P1FD92"/>
<feature type="compositionally biased region" description="Polar residues" evidence="1">
    <location>
        <begin position="214"/>
        <end position="244"/>
    </location>
</feature>
<organism evidence="5">
    <name type="scientific">Cladocopium goreaui</name>
    <dbReference type="NCBI Taxonomy" id="2562237"/>
    <lineage>
        <taxon>Eukaryota</taxon>
        <taxon>Sar</taxon>
        <taxon>Alveolata</taxon>
        <taxon>Dinophyceae</taxon>
        <taxon>Suessiales</taxon>
        <taxon>Symbiodiniaceae</taxon>
        <taxon>Cladocopium</taxon>
    </lineage>
</organism>
<proteinExistence type="predicted"/>
<feature type="compositionally biased region" description="Polar residues" evidence="1">
    <location>
        <begin position="102"/>
        <end position="111"/>
    </location>
</feature>
<evidence type="ECO:0000313" key="7">
    <source>
        <dbReference type="Proteomes" id="UP001152797"/>
    </source>
</evidence>
<dbReference type="Gene3D" id="2.60.40.10">
    <property type="entry name" value="Immunoglobulins"/>
    <property type="match status" value="3"/>
</dbReference>
<evidence type="ECO:0000259" key="3">
    <source>
        <dbReference type="Pfam" id="PF01345"/>
    </source>
</evidence>
<dbReference type="PANTHER" id="PTHR34819">
    <property type="entry name" value="LARGE CYSTEINE-RICH PERIPLASMIC PROTEIN OMCB"/>
    <property type="match status" value="1"/>
</dbReference>
<feature type="compositionally biased region" description="Polar residues" evidence="1">
    <location>
        <begin position="51"/>
        <end position="63"/>
    </location>
</feature>
<keyword evidence="2" id="KW-0732">Signal</keyword>
<dbReference type="EMBL" id="CAMXCT030000001">
    <property type="protein sequence ID" value="CAL4759003.1"/>
    <property type="molecule type" value="Genomic_DNA"/>
</dbReference>
<accession>A0A9P1FD92</accession>
<protein>
    <submittedName>
        <fullName evidence="6">Large cysteine-rich periplasmic protein OmcB (Large-CRP) (60 kDa CRP) (60 kDa outer membrane protein) (Cysteine-rich outer membrane protein)</fullName>
    </submittedName>
</protein>
<evidence type="ECO:0000313" key="5">
    <source>
        <dbReference type="EMBL" id="CAI3971691.1"/>
    </source>
</evidence>
<feature type="domain" description="CARDB" evidence="4">
    <location>
        <begin position="406"/>
        <end position="491"/>
    </location>
</feature>
<feature type="compositionally biased region" description="Basic and acidic residues" evidence="1">
    <location>
        <begin position="261"/>
        <end position="277"/>
    </location>
</feature>
<dbReference type="EMBL" id="CAMXCT010000001">
    <property type="protein sequence ID" value="CAI3971691.1"/>
    <property type="molecule type" value="Genomic_DNA"/>
</dbReference>
<keyword evidence="7" id="KW-1185">Reference proteome</keyword>
<dbReference type="EMBL" id="CAMXCT020000001">
    <property type="protein sequence ID" value="CAL1125066.1"/>
    <property type="molecule type" value="Genomic_DNA"/>
</dbReference>
<dbReference type="InterPro" id="IPR051172">
    <property type="entry name" value="Chlamydia_OmcB"/>
</dbReference>
<sequence>MVRTTLATLFLGVLTLSTAAMAWGQSTDERPTVGGILADRLGLRPLIDKAQSPTDGGSDTRFQSRPMLSKPSQVRPTERVAQQLPLSPRTGSNTNGGIGSNMLPSNPSRNVPTEAPSRSSRRRSSSDNSQSAVETESLPRGIDALRDLPGSSNTAASLDDEVAETRVETITADVDEEPSETYVSDSNSTADQRNSWKSSSIQDRLSIAREMSADTPSTDESTQSTAAVPSTSSDVATESDSSVGYDSHEHVTSPESPAPRVADRRGTSRPSETHASTDGRNVLITRKSPVLAVETIGPSRVLIGREAKYTVILSNAGSVDASGVEVSVSVPEGCDVVGFEPSIGQTREPQVPEKRGIVWLLSHLPQGETAELDVKIVPRDSRPFDLGVQWTYSSQATQAVVEVQEPKLTMSLSGPDEVAYGRPSTYKLTLSNPGTGMTEGVMVRLLPTIVGAESMPSHRVGNLKPGESTSIELELTARESGKLAIKAEATAEGGLQAAVDEEVLVRKPEIALEVVGPRFLYAGTPATYTVRATNPGNAAAKNIAIEALVPTTGEFVSSTRGAEFDQASRKVSWTLDTLPPGSHRDFEFKCILKNGGVIKQQVSAIGDDDVRDQQVVTTQVEALADLVLDVVDPQGPVPLSDDTTYEVHVRNRGTDAARGIQVVAFFSEGLEAVSVDGGAHEIGPGQVLMRPIDSLDPGRELVFKMKVRADTTGNHIFRAEVKCESLDSRLAVEETTRFYGQPATAAVNQPNQPARLMEEPTEAVPQASAEFQAKHGLLCCHGGVEIAVVEVHICGLASAGIVLTEQLSGGHINHVDHTAGPHSDIQATVFVEDQSVGVVLATEDAEMLLIGRNADSVWKGQPIRQKRNFGRLDVVAIDRANRVVGIGATGVAEENVSFAIERDVVDAVEVLSIAAVGQHFGTFSVSGNPQQPACARVAGDQPAFAIDLQPVGLWLSHFNRNQLAQIAEDASGAVRRDAANVAVAAVVHHVQVAVAIERRAFGELKPGGVQLGLDRVTRRQIIGFGERGRKANG</sequence>
<name>A0A9P1FD92_9DINO</name>
<dbReference type="InterPro" id="IPR013783">
    <property type="entry name" value="Ig-like_fold"/>
</dbReference>
<feature type="compositionally biased region" description="Polar residues" evidence="1">
    <location>
        <begin position="181"/>
        <end position="203"/>
    </location>
</feature>
<reference evidence="6 7" key="2">
    <citation type="submission" date="2024-05" db="EMBL/GenBank/DDBJ databases">
        <authorList>
            <person name="Chen Y."/>
            <person name="Shah S."/>
            <person name="Dougan E. K."/>
            <person name="Thang M."/>
            <person name="Chan C."/>
        </authorList>
    </citation>
    <scope>NUCLEOTIDE SEQUENCE [LARGE SCALE GENOMIC DNA]</scope>
</reference>
<evidence type="ECO:0000256" key="1">
    <source>
        <dbReference type="SAM" id="MobiDB-lite"/>
    </source>
</evidence>
<dbReference type="InterPro" id="IPR011635">
    <property type="entry name" value="CARDB"/>
</dbReference>
<feature type="domain" description="DUF11" evidence="3">
    <location>
        <begin position="295"/>
        <end position="375"/>
    </location>
</feature>
<comment type="caution">
    <text evidence="5">The sequence shown here is derived from an EMBL/GenBank/DDBJ whole genome shotgun (WGS) entry which is preliminary data.</text>
</comment>
<feature type="domain" description="DUF11" evidence="3">
    <location>
        <begin position="522"/>
        <end position="607"/>
    </location>
</feature>
<dbReference type="Pfam" id="PF01345">
    <property type="entry name" value="DUF11"/>
    <property type="match status" value="3"/>
</dbReference>
<reference evidence="5" key="1">
    <citation type="submission" date="2022-10" db="EMBL/GenBank/DDBJ databases">
        <authorList>
            <person name="Chen Y."/>
            <person name="Dougan E. K."/>
            <person name="Chan C."/>
            <person name="Rhodes N."/>
            <person name="Thang M."/>
        </authorList>
    </citation>
    <scope>NUCLEOTIDE SEQUENCE</scope>
</reference>
<feature type="signal peptide" evidence="2">
    <location>
        <begin position="1"/>
        <end position="24"/>
    </location>
</feature>
<dbReference type="Pfam" id="PF07705">
    <property type="entry name" value="CARDB"/>
    <property type="match status" value="1"/>
</dbReference>
<gene>
    <name evidence="5" type="ORF">C1SCF055_LOCUS281</name>
</gene>
<evidence type="ECO:0000259" key="4">
    <source>
        <dbReference type="Pfam" id="PF07705"/>
    </source>
</evidence>
<dbReference type="InterPro" id="IPR001434">
    <property type="entry name" value="OmcB-like_DUF11"/>
</dbReference>
<dbReference type="PANTHER" id="PTHR34819:SF3">
    <property type="entry name" value="CELL SURFACE PROTEIN"/>
    <property type="match status" value="1"/>
</dbReference>
<evidence type="ECO:0000256" key="2">
    <source>
        <dbReference type="SAM" id="SignalP"/>
    </source>
</evidence>
<feature type="region of interest" description="Disordered" evidence="1">
    <location>
        <begin position="47"/>
        <end position="281"/>
    </location>
</feature>
<feature type="domain" description="DUF11" evidence="3">
    <location>
        <begin position="635"/>
        <end position="728"/>
    </location>
</feature>
<evidence type="ECO:0000313" key="6">
    <source>
        <dbReference type="EMBL" id="CAL4759003.1"/>
    </source>
</evidence>
<feature type="chain" id="PRO_5043271743" evidence="2">
    <location>
        <begin position="25"/>
        <end position="1033"/>
    </location>
</feature>
<dbReference type="Proteomes" id="UP001152797">
    <property type="component" value="Unassembled WGS sequence"/>
</dbReference>